<dbReference type="Proteomes" id="UP001164746">
    <property type="component" value="Chromosome 14"/>
</dbReference>
<evidence type="ECO:0000259" key="13">
    <source>
        <dbReference type="Pfam" id="PF05529"/>
    </source>
</evidence>
<keyword evidence="8 11" id="KW-1133">Transmembrane helix</keyword>
<keyword evidence="3 11" id="KW-0813">Transport</keyword>
<evidence type="ECO:0000256" key="2">
    <source>
        <dbReference type="ARBA" id="ARBA00007956"/>
    </source>
</evidence>
<accession>A0ABY7FVD9</accession>
<keyword evidence="5 11" id="KW-0256">Endoplasmic reticulum</keyword>
<evidence type="ECO:0000256" key="8">
    <source>
        <dbReference type="ARBA" id="ARBA00022989"/>
    </source>
</evidence>
<keyword evidence="10 11" id="KW-0472">Membrane</keyword>
<organism evidence="15 16">
    <name type="scientific">Mya arenaria</name>
    <name type="common">Soft-shell clam</name>
    <dbReference type="NCBI Taxonomy" id="6604"/>
    <lineage>
        <taxon>Eukaryota</taxon>
        <taxon>Metazoa</taxon>
        <taxon>Spiralia</taxon>
        <taxon>Lophotrochozoa</taxon>
        <taxon>Mollusca</taxon>
        <taxon>Bivalvia</taxon>
        <taxon>Autobranchia</taxon>
        <taxon>Heteroconchia</taxon>
        <taxon>Euheterodonta</taxon>
        <taxon>Imparidentia</taxon>
        <taxon>Neoheterodontei</taxon>
        <taxon>Myida</taxon>
        <taxon>Myoidea</taxon>
        <taxon>Myidae</taxon>
        <taxon>Mya</taxon>
    </lineage>
</organism>
<dbReference type="PANTHER" id="PTHR12701:SF20">
    <property type="entry name" value="ENDOPLASMIC RETICULUM TRANSMEMBRANE PROTEIN"/>
    <property type="match status" value="1"/>
</dbReference>
<evidence type="ECO:0000313" key="16">
    <source>
        <dbReference type="Proteomes" id="UP001164746"/>
    </source>
</evidence>
<evidence type="ECO:0000256" key="11">
    <source>
        <dbReference type="RuleBase" id="RU367026"/>
    </source>
</evidence>
<evidence type="ECO:0000256" key="4">
    <source>
        <dbReference type="ARBA" id="ARBA00022692"/>
    </source>
</evidence>
<dbReference type="Pfam" id="PF05529">
    <property type="entry name" value="Bap31"/>
    <property type="match status" value="2"/>
</dbReference>
<dbReference type="Pfam" id="PF18035">
    <property type="entry name" value="Bap31_Bap29_C"/>
    <property type="match status" value="1"/>
</dbReference>
<evidence type="ECO:0000256" key="10">
    <source>
        <dbReference type="ARBA" id="ARBA00023136"/>
    </source>
</evidence>
<keyword evidence="9" id="KW-0175">Coiled coil</keyword>
<feature type="domain" description="Bap31/Bap29 cytoplasmic coiled-coil" evidence="14">
    <location>
        <begin position="172"/>
        <end position="225"/>
    </location>
</feature>
<dbReference type="EMBL" id="CP111025">
    <property type="protein sequence ID" value="WAR25950.1"/>
    <property type="molecule type" value="Genomic_DNA"/>
</dbReference>
<evidence type="ECO:0000256" key="3">
    <source>
        <dbReference type="ARBA" id="ARBA00022448"/>
    </source>
</evidence>
<proteinExistence type="inferred from homology"/>
<dbReference type="InterPro" id="IPR008417">
    <property type="entry name" value="BAP29/BAP31"/>
</dbReference>
<evidence type="ECO:0000259" key="14">
    <source>
        <dbReference type="Pfam" id="PF18035"/>
    </source>
</evidence>
<feature type="region of interest" description="Disordered" evidence="12">
    <location>
        <begin position="187"/>
        <end position="226"/>
    </location>
</feature>
<keyword evidence="7 11" id="KW-0653">Protein transport</keyword>
<reference evidence="15" key="1">
    <citation type="submission" date="2022-11" db="EMBL/GenBank/DDBJ databases">
        <title>Centuries of genome instability and evolution in soft-shell clam transmissible cancer (bioRxiv).</title>
        <authorList>
            <person name="Hart S.F.M."/>
            <person name="Yonemitsu M.A."/>
            <person name="Giersch R.M."/>
            <person name="Beal B.F."/>
            <person name="Arriagada G."/>
            <person name="Davis B.W."/>
            <person name="Ostrander E.A."/>
            <person name="Goff S.P."/>
            <person name="Metzger M.J."/>
        </authorList>
    </citation>
    <scope>NUCLEOTIDE SEQUENCE</scope>
    <source>
        <strain evidence="15">MELC-2E11</strain>
        <tissue evidence="15">Siphon/mantle</tissue>
    </source>
</reference>
<feature type="transmembrane region" description="Helical" evidence="11">
    <location>
        <begin position="87"/>
        <end position="105"/>
    </location>
</feature>
<comment type="similarity">
    <text evidence="2 11">Belongs to the BCAP29/BCAP31 family.</text>
</comment>
<protein>
    <recommendedName>
        <fullName evidence="11">Endoplasmic reticulum transmembrane protein</fullName>
    </recommendedName>
</protein>
<keyword evidence="16" id="KW-1185">Reference proteome</keyword>
<comment type="subcellular location">
    <subcellularLocation>
        <location evidence="1 11">Endoplasmic reticulum membrane</location>
        <topology evidence="1 11">Multi-pass membrane protein</topology>
    </subcellularLocation>
</comment>
<feature type="transmembrane region" description="Helical" evidence="11">
    <location>
        <begin position="6"/>
        <end position="29"/>
    </location>
</feature>
<dbReference type="InterPro" id="IPR040463">
    <property type="entry name" value="BAP29/BAP31_N"/>
</dbReference>
<dbReference type="Gene3D" id="1.20.5.110">
    <property type="match status" value="1"/>
</dbReference>
<keyword evidence="4 11" id="KW-0812">Transmembrane</keyword>
<dbReference type="PANTHER" id="PTHR12701">
    <property type="entry name" value="BCR-ASSOCIATED PROTEIN, BAP"/>
    <property type="match status" value="1"/>
</dbReference>
<evidence type="ECO:0000313" key="15">
    <source>
        <dbReference type="EMBL" id="WAR25950.1"/>
    </source>
</evidence>
<feature type="domain" description="BAP29/BAP31 transmembrane" evidence="13">
    <location>
        <begin position="67"/>
        <end position="120"/>
    </location>
</feature>
<keyword evidence="6 11" id="KW-0931">ER-Golgi transport</keyword>
<sequence length="226" mass="26264">MTLQWSFIAVFLYGEIGLITILLLPFISASRWQKIFRSSIVQKFAKFSHIYFNVFIVILLLLFMVDLKHNPDQENLAHMRLFRAQRNLYIAGFALFGWFIIRRLVTLLSLQAQMQAQSEASQKQAQSASDAAKKLMEEKDNIKNMARSDDTDVDAVKREKDLATQLDETKLELKKLKKELEMKQTDFEALKKQSEGMNKEYDRLLNEYSKAQEKLESPEDGSKKSN</sequence>
<evidence type="ECO:0000256" key="1">
    <source>
        <dbReference type="ARBA" id="ARBA00004477"/>
    </source>
</evidence>
<feature type="transmembrane region" description="Helical" evidence="11">
    <location>
        <begin position="50"/>
        <end position="67"/>
    </location>
</feature>
<name>A0ABY7FVD9_MYAAR</name>
<evidence type="ECO:0000256" key="6">
    <source>
        <dbReference type="ARBA" id="ARBA00022892"/>
    </source>
</evidence>
<evidence type="ECO:0000256" key="5">
    <source>
        <dbReference type="ARBA" id="ARBA00022824"/>
    </source>
</evidence>
<evidence type="ECO:0000256" key="7">
    <source>
        <dbReference type="ARBA" id="ARBA00022927"/>
    </source>
</evidence>
<evidence type="ECO:0000256" key="9">
    <source>
        <dbReference type="ARBA" id="ARBA00023054"/>
    </source>
</evidence>
<feature type="domain" description="BAP29/BAP31 transmembrane" evidence="13">
    <location>
        <begin position="1"/>
        <end position="64"/>
    </location>
</feature>
<gene>
    <name evidence="15" type="ORF">MAR_011654</name>
</gene>
<evidence type="ECO:0000256" key="12">
    <source>
        <dbReference type="SAM" id="MobiDB-lite"/>
    </source>
</evidence>
<dbReference type="InterPro" id="IPR041672">
    <property type="entry name" value="Bap31/Bap29_C"/>
</dbReference>
<comment type="function">
    <text evidence="11">May play a role in anterograde transport of membrane proteins from the endoplasmic reticulum to the Golgi.</text>
</comment>